<evidence type="ECO:0000313" key="3">
    <source>
        <dbReference type="Proteomes" id="UP001208570"/>
    </source>
</evidence>
<proteinExistence type="predicted"/>
<sequence>MAYYESQRLLWTTSEFSLKDIIEMFSEYLPILVTVAQGYSCSRLEIASDQIFWIRDVARQRRLVAKNDQGRYFSIPECYKQEVQQLVKIDRQKYIPVGDPLTIKELMTKEEARYFQLVGEHGSSNEVITENDQSYRLEVGSLQMIDVYQEKFLVAHPLFTDEGDESISSSKKHFMVHPSLTMIPTDIPMMLTIAVGLKTGSDRRFFQIMLNMKRFAICCDSDYLKHIAKNAEIMTFREAPKRSTTYEYIELSTISRRRQGTTRPQLTTRDSQLTTGHPQLTTGNPQLMARDNPAYATLSLHDKKLHDYEHVVIVGRDSNGQPITTSLDQRLETLKRVYETGKVDVDRDSQPASGTERRRAASDTCRPVSEISCSAASTDTVSKSRGVVRRCDKRGSLPK</sequence>
<protein>
    <submittedName>
        <fullName evidence="2">Uncharacterized protein</fullName>
    </submittedName>
</protein>
<dbReference type="Proteomes" id="UP001208570">
    <property type="component" value="Unassembled WGS sequence"/>
</dbReference>
<feature type="compositionally biased region" description="Polar residues" evidence="1">
    <location>
        <begin position="261"/>
        <end position="285"/>
    </location>
</feature>
<reference evidence="2" key="1">
    <citation type="journal article" date="2023" name="Mol. Biol. Evol.">
        <title>Third-Generation Sequencing Reveals the Adaptive Role of the Epigenome in Three Deep-Sea Polychaetes.</title>
        <authorList>
            <person name="Perez M."/>
            <person name="Aroh O."/>
            <person name="Sun Y."/>
            <person name="Lan Y."/>
            <person name="Juniper S.K."/>
            <person name="Young C.R."/>
            <person name="Angers B."/>
            <person name="Qian P.Y."/>
        </authorList>
    </citation>
    <scope>NUCLEOTIDE SEQUENCE</scope>
    <source>
        <strain evidence="2">P08H-3</strain>
    </source>
</reference>
<accession>A0AAD9MW84</accession>
<gene>
    <name evidence="2" type="ORF">LSH36_519g02051</name>
</gene>
<dbReference type="EMBL" id="JAODUP010000519">
    <property type="protein sequence ID" value="KAK2148042.1"/>
    <property type="molecule type" value="Genomic_DNA"/>
</dbReference>
<evidence type="ECO:0000256" key="1">
    <source>
        <dbReference type="SAM" id="MobiDB-lite"/>
    </source>
</evidence>
<organism evidence="2 3">
    <name type="scientific">Paralvinella palmiformis</name>
    <dbReference type="NCBI Taxonomy" id="53620"/>
    <lineage>
        <taxon>Eukaryota</taxon>
        <taxon>Metazoa</taxon>
        <taxon>Spiralia</taxon>
        <taxon>Lophotrochozoa</taxon>
        <taxon>Annelida</taxon>
        <taxon>Polychaeta</taxon>
        <taxon>Sedentaria</taxon>
        <taxon>Canalipalpata</taxon>
        <taxon>Terebellida</taxon>
        <taxon>Terebelliformia</taxon>
        <taxon>Alvinellidae</taxon>
        <taxon>Paralvinella</taxon>
    </lineage>
</organism>
<feature type="compositionally biased region" description="Basic and acidic residues" evidence="1">
    <location>
        <begin position="344"/>
        <end position="361"/>
    </location>
</feature>
<feature type="region of interest" description="Disordered" evidence="1">
    <location>
        <begin position="257"/>
        <end position="289"/>
    </location>
</feature>
<name>A0AAD9MW84_9ANNE</name>
<feature type="region of interest" description="Disordered" evidence="1">
    <location>
        <begin position="344"/>
        <end position="368"/>
    </location>
</feature>
<evidence type="ECO:0000313" key="2">
    <source>
        <dbReference type="EMBL" id="KAK2148042.1"/>
    </source>
</evidence>
<dbReference type="AlphaFoldDB" id="A0AAD9MW84"/>
<keyword evidence="3" id="KW-1185">Reference proteome</keyword>
<comment type="caution">
    <text evidence="2">The sequence shown here is derived from an EMBL/GenBank/DDBJ whole genome shotgun (WGS) entry which is preliminary data.</text>
</comment>